<proteinExistence type="predicted"/>
<reference evidence="2" key="1">
    <citation type="submission" date="2021-07" db="EMBL/GenBank/DDBJ databases">
        <title>Genome Resource of American Ginseng Black Spot Pathogen Alternaria panax.</title>
        <authorList>
            <person name="Qiu C."/>
            <person name="Wang W."/>
            <person name="Liu Z."/>
        </authorList>
    </citation>
    <scope>NUCLEOTIDE SEQUENCE</scope>
    <source>
        <strain evidence="2">BNCC115425</strain>
    </source>
</reference>
<feature type="compositionally biased region" description="Basic and acidic residues" evidence="1">
    <location>
        <begin position="79"/>
        <end position="90"/>
    </location>
</feature>
<evidence type="ECO:0000313" key="3">
    <source>
        <dbReference type="Proteomes" id="UP001199106"/>
    </source>
</evidence>
<feature type="compositionally biased region" description="Polar residues" evidence="1">
    <location>
        <begin position="53"/>
        <end position="71"/>
    </location>
</feature>
<feature type="compositionally biased region" description="Pro residues" evidence="1">
    <location>
        <begin position="114"/>
        <end position="132"/>
    </location>
</feature>
<evidence type="ECO:0000256" key="1">
    <source>
        <dbReference type="SAM" id="MobiDB-lite"/>
    </source>
</evidence>
<gene>
    <name evidence="2" type="ORF">G6011_01991</name>
</gene>
<evidence type="ECO:0000313" key="2">
    <source>
        <dbReference type="EMBL" id="KAG9188068.1"/>
    </source>
</evidence>
<keyword evidence="3" id="KW-1185">Reference proteome</keyword>
<organism evidence="2 3">
    <name type="scientific">Alternaria panax</name>
    <dbReference type="NCBI Taxonomy" id="48097"/>
    <lineage>
        <taxon>Eukaryota</taxon>
        <taxon>Fungi</taxon>
        <taxon>Dikarya</taxon>
        <taxon>Ascomycota</taxon>
        <taxon>Pezizomycotina</taxon>
        <taxon>Dothideomycetes</taxon>
        <taxon>Pleosporomycetidae</taxon>
        <taxon>Pleosporales</taxon>
        <taxon>Pleosporineae</taxon>
        <taxon>Pleosporaceae</taxon>
        <taxon>Alternaria</taxon>
        <taxon>Alternaria sect. Panax</taxon>
    </lineage>
</organism>
<name>A0AAD4I6X0_9PLEO</name>
<dbReference type="AlphaFoldDB" id="A0AAD4I6X0"/>
<sequence length="259" mass="28840">MEQTKKDRLAKFRQSPRSFDYLDEEDWKIFLALLDEREERETRERADRWHRAQSLQATSKRPSAPGSSNAAATDVDSDDNNKDEKEKENKNINLLPIHEDEDEDEVMADAESKPPAPGPTTIPTAPTFPPTPTVLTSPPATTLTTPTGTSIHFFHGTTALSLPSINADIQAAVQKLIQMYITRNRLASGIDACINQRYDGQSTDNADGLEYACRTCVDRKRAGENYKGYKMCIRHGQKVVGGQVLVGFFACAHKETRNG</sequence>
<feature type="compositionally biased region" description="Acidic residues" evidence="1">
    <location>
        <begin position="99"/>
        <end position="108"/>
    </location>
</feature>
<dbReference type="Proteomes" id="UP001199106">
    <property type="component" value="Unassembled WGS sequence"/>
</dbReference>
<feature type="region of interest" description="Disordered" evidence="1">
    <location>
        <begin position="38"/>
        <end position="134"/>
    </location>
</feature>
<comment type="caution">
    <text evidence="2">The sequence shown here is derived from an EMBL/GenBank/DDBJ whole genome shotgun (WGS) entry which is preliminary data.</text>
</comment>
<accession>A0AAD4I6X0</accession>
<protein>
    <submittedName>
        <fullName evidence="2">Uncharacterized protein</fullName>
    </submittedName>
</protein>
<feature type="compositionally biased region" description="Basic and acidic residues" evidence="1">
    <location>
        <begin position="38"/>
        <end position="50"/>
    </location>
</feature>
<dbReference type="EMBL" id="JAANER010000006">
    <property type="protein sequence ID" value="KAG9188068.1"/>
    <property type="molecule type" value="Genomic_DNA"/>
</dbReference>